<proteinExistence type="inferred from homology"/>
<dbReference type="InterPro" id="IPR014362">
    <property type="entry name" value="Glu_DH"/>
</dbReference>
<accession>A0ABS5S1E4</accession>
<sequence>MKQSVKEFISYVEKQNPNEPEFLQAVTEVAETVIPFIEENEMYQNKKLLERMVEPERTILFRVPWTDDKGEIQVNKGYRVQFNSAIGPYKGGLRFHPSVNLSILKFLGFEQTFKNSLTTLPMGGGKGGSNFDPKGKSDAEIMRFCQSFMTELARHIGPDTDVPAGDIGVGGREIGFMYGQYKRLRNEFTGVLTGKGRSYGGSLIRPEATGYGNVYFAKNMLETKGESFKGKIVVISGSGNVAQYAAQKAMEFGGKVVTFSDSDGYIYDEEGINEEKLAFVMELKNEKRGRISEYVEKFRGAKYVEGKRPWGVKCDIALPCATQNELDGSEAKTLVNNGCICVGEGANMPCTPEAIAEFHKAKILFSPGKASNAGGVATSGLEMSQNSLRLSWTSQEVDEKLHNIMNDIHAACVKYGKDGDGYVDYVKGANIAGFVKVADAMLAQGVV</sequence>
<dbReference type="RefSeq" id="WP_214111877.1">
    <property type="nucleotide sequence ID" value="NZ_JAHCTB010000001.1"/>
</dbReference>
<evidence type="ECO:0000259" key="7">
    <source>
        <dbReference type="SMART" id="SM00839"/>
    </source>
</evidence>
<dbReference type="PROSITE" id="PS00074">
    <property type="entry name" value="GLFV_DEHYDROGENASE"/>
    <property type="match status" value="1"/>
</dbReference>
<dbReference type="PRINTS" id="PR00082">
    <property type="entry name" value="GLFDHDRGNASE"/>
</dbReference>
<evidence type="ECO:0000256" key="3">
    <source>
        <dbReference type="ARBA" id="ARBA00023002"/>
    </source>
</evidence>
<evidence type="ECO:0000313" key="8">
    <source>
        <dbReference type="EMBL" id="MBT0607012.1"/>
    </source>
</evidence>
<dbReference type="SUPFAM" id="SSF53223">
    <property type="entry name" value="Aminoacid dehydrogenase-like, N-terminal domain"/>
    <property type="match status" value="1"/>
</dbReference>
<evidence type="ECO:0000256" key="2">
    <source>
        <dbReference type="ARBA" id="ARBA00011643"/>
    </source>
</evidence>
<gene>
    <name evidence="8" type="primary">gdhA</name>
    <name evidence="8" type="ORF">KIV10_02340</name>
</gene>
<keyword evidence="4" id="KW-0520">NAD</keyword>
<dbReference type="Pfam" id="PF02812">
    <property type="entry name" value="ELFV_dehydrog_N"/>
    <property type="match status" value="1"/>
</dbReference>
<keyword evidence="9" id="KW-1185">Reference proteome</keyword>
<dbReference type="PIRSF" id="PIRSF000185">
    <property type="entry name" value="Glu_DH"/>
    <property type="match status" value="1"/>
</dbReference>
<evidence type="ECO:0000256" key="6">
    <source>
        <dbReference type="RuleBase" id="RU004417"/>
    </source>
</evidence>
<name>A0ABS5S1E4_9FLAO</name>
<comment type="caution">
    <text evidence="8">The sequence shown here is derived from an EMBL/GenBank/DDBJ whole genome shotgun (WGS) entry which is preliminary data.</text>
</comment>
<dbReference type="EMBL" id="JAHCTB010000001">
    <property type="protein sequence ID" value="MBT0607012.1"/>
    <property type="molecule type" value="Genomic_DNA"/>
</dbReference>
<dbReference type="CDD" id="cd05313">
    <property type="entry name" value="NAD_bind_2_Glu_DH"/>
    <property type="match status" value="1"/>
</dbReference>
<dbReference type="Gene3D" id="1.10.285.10">
    <property type="entry name" value="Glutamate Dehydrogenase, chain A, domain 3"/>
    <property type="match status" value="2"/>
</dbReference>
<keyword evidence="3 5" id="KW-0560">Oxidoreductase</keyword>
<evidence type="ECO:0000256" key="1">
    <source>
        <dbReference type="ARBA" id="ARBA00006382"/>
    </source>
</evidence>
<dbReference type="Gene3D" id="3.40.50.10860">
    <property type="entry name" value="Leucine Dehydrogenase, chain A, domain 1"/>
    <property type="match status" value="1"/>
</dbReference>
<evidence type="ECO:0000313" key="9">
    <source>
        <dbReference type="Proteomes" id="UP001297092"/>
    </source>
</evidence>
<feature type="domain" description="Glutamate/phenylalanine/leucine/valine/L-tryptophan dehydrogenase C-terminal" evidence="7">
    <location>
        <begin position="202"/>
        <end position="445"/>
    </location>
</feature>
<evidence type="ECO:0000256" key="4">
    <source>
        <dbReference type="ARBA" id="ARBA00023027"/>
    </source>
</evidence>
<dbReference type="Proteomes" id="UP001297092">
    <property type="component" value="Unassembled WGS sequence"/>
</dbReference>
<dbReference type="InterPro" id="IPR050724">
    <property type="entry name" value="Glu_Leu_Phe_Val_DH"/>
</dbReference>
<dbReference type="PANTHER" id="PTHR43571:SF1">
    <property type="entry name" value="NADP-SPECIFIC GLUTAMATE DEHYDROGENASE 1-RELATED"/>
    <property type="match status" value="1"/>
</dbReference>
<dbReference type="InterPro" id="IPR033922">
    <property type="entry name" value="NAD_bind_Glu_DH"/>
</dbReference>
<dbReference type="SMART" id="SM00839">
    <property type="entry name" value="ELFV_dehydrog"/>
    <property type="match status" value="1"/>
</dbReference>
<comment type="similarity">
    <text evidence="1 5 6">Belongs to the Glu/Leu/Phe/Val dehydrogenases family.</text>
</comment>
<dbReference type="NCBIfam" id="NF010633">
    <property type="entry name" value="PRK14030.1"/>
    <property type="match status" value="1"/>
</dbReference>
<dbReference type="GO" id="GO:0004354">
    <property type="term" value="F:glutamate dehydrogenase (NADP+) activity"/>
    <property type="evidence" value="ECO:0007669"/>
    <property type="project" value="UniProtKB-EC"/>
</dbReference>
<comment type="subunit">
    <text evidence="2">Homohexamer.</text>
</comment>
<dbReference type="InterPro" id="IPR046346">
    <property type="entry name" value="Aminoacid_DH-like_N_sf"/>
</dbReference>
<dbReference type="InterPro" id="IPR033524">
    <property type="entry name" value="Glu/Leu/Phe/Val_DH_AS"/>
</dbReference>
<dbReference type="Gene3D" id="3.40.50.720">
    <property type="entry name" value="NAD(P)-binding Rossmann-like Domain"/>
    <property type="match status" value="1"/>
</dbReference>
<dbReference type="PANTHER" id="PTHR43571">
    <property type="entry name" value="NADP-SPECIFIC GLUTAMATE DEHYDROGENASE 1-RELATED"/>
    <property type="match status" value="1"/>
</dbReference>
<dbReference type="InterPro" id="IPR006095">
    <property type="entry name" value="Glu/Leu/Phe/Val/Trp_DH"/>
</dbReference>
<dbReference type="InterPro" id="IPR006096">
    <property type="entry name" value="Glu/Leu/Phe/Val/Trp_DH_C"/>
</dbReference>
<dbReference type="SUPFAM" id="SSF51735">
    <property type="entry name" value="NAD(P)-binding Rossmann-fold domains"/>
    <property type="match status" value="1"/>
</dbReference>
<dbReference type="InterPro" id="IPR036291">
    <property type="entry name" value="NAD(P)-bd_dom_sf"/>
</dbReference>
<reference evidence="8 9" key="1">
    <citation type="submission" date="2021-05" db="EMBL/GenBank/DDBJ databases">
        <title>Aequorivita echinoideorum JCM 30378 genome.</title>
        <authorList>
            <person name="Zhang H."/>
            <person name="Li C."/>
        </authorList>
    </citation>
    <scope>NUCLEOTIDE SEQUENCE [LARGE SCALE GENOMIC DNA]</scope>
    <source>
        <strain evidence="8 9">JCM30378</strain>
    </source>
</reference>
<evidence type="ECO:0000256" key="5">
    <source>
        <dbReference type="PIRNR" id="PIRNR000185"/>
    </source>
</evidence>
<dbReference type="InterPro" id="IPR006097">
    <property type="entry name" value="Glu/Leu/Phe/Val/Trp_DH_dimer"/>
</dbReference>
<dbReference type="NCBIfam" id="NF006929">
    <property type="entry name" value="PRK09414.1"/>
    <property type="match status" value="1"/>
</dbReference>
<organism evidence="8 9">
    <name type="scientific">Aequorivita echinoideorum</name>
    <dbReference type="NCBI Taxonomy" id="1549647"/>
    <lineage>
        <taxon>Bacteria</taxon>
        <taxon>Pseudomonadati</taxon>
        <taxon>Bacteroidota</taxon>
        <taxon>Flavobacteriia</taxon>
        <taxon>Flavobacteriales</taxon>
        <taxon>Flavobacteriaceae</taxon>
        <taxon>Aequorivita</taxon>
    </lineage>
</organism>
<protein>
    <recommendedName>
        <fullName evidence="5">Glutamate dehydrogenase</fullName>
    </recommendedName>
</protein>
<dbReference type="Pfam" id="PF00208">
    <property type="entry name" value="ELFV_dehydrog"/>
    <property type="match status" value="1"/>
</dbReference>